<dbReference type="Pfam" id="PF26421">
    <property type="entry name" value="Avidin_like"/>
    <property type="match status" value="1"/>
</dbReference>
<organism evidence="1 2">
    <name type="scientific">Acinetobacter bereziniae</name>
    <name type="common">Acinetobacter genomosp. 10</name>
    <dbReference type="NCBI Taxonomy" id="106648"/>
    <lineage>
        <taxon>Bacteria</taxon>
        <taxon>Pseudomonadati</taxon>
        <taxon>Pseudomonadota</taxon>
        <taxon>Gammaproteobacteria</taxon>
        <taxon>Moraxellales</taxon>
        <taxon>Moraxellaceae</taxon>
        <taxon>Acinetobacter</taxon>
    </lineage>
</organism>
<evidence type="ECO:0000313" key="1">
    <source>
        <dbReference type="EMBL" id="KAF1012428.1"/>
    </source>
</evidence>
<reference evidence="2" key="1">
    <citation type="journal article" date="2020" name="MBio">
        <title>Horizontal gene transfer to a defensive symbiont with a reduced genome amongst a multipartite beetle microbiome.</title>
        <authorList>
            <person name="Waterworth S.C."/>
            <person name="Florez L.V."/>
            <person name="Rees E.R."/>
            <person name="Hertweck C."/>
            <person name="Kaltenpoth M."/>
            <person name="Kwan J.C."/>
        </authorList>
    </citation>
    <scope>NUCLEOTIDE SEQUENCE [LARGE SCALE GENOMIC DNA]</scope>
</reference>
<dbReference type="AlphaFoldDB" id="A0A833P9S3"/>
<dbReference type="InterPro" id="IPR058595">
    <property type="entry name" value="Avidin-like"/>
</dbReference>
<accession>A0A833P9S3</accession>
<dbReference type="Proteomes" id="UP000490535">
    <property type="component" value="Unassembled WGS sequence"/>
</dbReference>
<dbReference type="EMBL" id="WNDP01000263">
    <property type="protein sequence ID" value="KAF1012428.1"/>
    <property type="molecule type" value="Genomic_DNA"/>
</dbReference>
<comment type="caution">
    <text evidence="1">The sequence shown here is derived from an EMBL/GenBank/DDBJ whole genome shotgun (WGS) entry which is preliminary data.</text>
</comment>
<proteinExistence type="predicted"/>
<evidence type="ECO:0000313" key="2">
    <source>
        <dbReference type="Proteomes" id="UP000490535"/>
    </source>
</evidence>
<name>A0A833P9S3_ACIBZ</name>
<sequence>MKYLNLLDNKVFISLANTANGDVNRATRFYYSQKGLMIPAKYEGGMIQFGSILGKMLLDFEFEIYYQHLTVTNELRIGQCKTRIERLDNDVIKLIEDWQWLNGDLSKGHSELIEVISNSKNKI</sequence>
<protein>
    <submittedName>
        <fullName evidence="1">Uncharacterized protein</fullName>
    </submittedName>
</protein>
<gene>
    <name evidence="1" type="ORF">GAK29_04862</name>
</gene>